<sequence>MQILTVSSKRQITLPKDFLDDFGIKPGGKIYIEESGNSICIKSAKSVVEESAGSLNKYVDKSRYGVTFEKIMEETRRKTAKKLISIQK</sequence>
<accession>A0A0G0PY17</accession>
<dbReference type="InterPro" id="IPR007159">
    <property type="entry name" value="SpoVT-AbrB_dom"/>
</dbReference>
<evidence type="ECO:0000313" key="3">
    <source>
        <dbReference type="EMBL" id="KKR33029.1"/>
    </source>
</evidence>
<comment type="caution">
    <text evidence="3">The sequence shown here is derived from an EMBL/GenBank/DDBJ whole genome shotgun (WGS) entry which is preliminary data.</text>
</comment>
<dbReference type="EMBL" id="LBXN01000025">
    <property type="protein sequence ID" value="KKR33029.1"/>
    <property type="molecule type" value="Genomic_DNA"/>
</dbReference>
<reference evidence="3 4" key="1">
    <citation type="journal article" date="2015" name="Nature">
        <title>rRNA introns, odd ribosomes, and small enigmatic genomes across a large radiation of phyla.</title>
        <authorList>
            <person name="Brown C.T."/>
            <person name="Hug L.A."/>
            <person name="Thomas B.C."/>
            <person name="Sharon I."/>
            <person name="Castelle C.J."/>
            <person name="Singh A."/>
            <person name="Wilkins M.J."/>
            <person name="Williams K.H."/>
            <person name="Banfield J.F."/>
        </authorList>
    </citation>
    <scope>NUCLEOTIDE SEQUENCE [LARGE SCALE GENOMIC DNA]</scope>
</reference>
<evidence type="ECO:0000256" key="1">
    <source>
        <dbReference type="PROSITE-ProRule" id="PRU01076"/>
    </source>
</evidence>
<dbReference type="InterPro" id="IPR037914">
    <property type="entry name" value="SpoVT-AbrB_sf"/>
</dbReference>
<dbReference type="Gene3D" id="2.10.260.10">
    <property type="match status" value="1"/>
</dbReference>
<dbReference type="AlphaFoldDB" id="A0A0G0PY17"/>
<dbReference type="GO" id="GO:0003677">
    <property type="term" value="F:DNA binding"/>
    <property type="evidence" value="ECO:0007669"/>
    <property type="project" value="UniProtKB-UniRule"/>
</dbReference>
<dbReference type="PROSITE" id="PS51740">
    <property type="entry name" value="SPOVT_ABRB"/>
    <property type="match status" value="1"/>
</dbReference>
<name>A0A0G0PY17_9BACT</name>
<dbReference type="Proteomes" id="UP000034539">
    <property type="component" value="Unassembled WGS sequence"/>
</dbReference>
<gene>
    <name evidence="3" type="ORF">UT63_C0025G0006</name>
</gene>
<evidence type="ECO:0000259" key="2">
    <source>
        <dbReference type="PROSITE" id="PS51740"/>
    </source>
</evidence>
<proteinExistence type="predicted"/>
<keyword evidence="1" id="KW-0238">DNA-binding</keyword>
<organism evidence="3 4">
    <name type="scientific">Candidatus Gottesmanbacteria bacterium GW2011_GWC2_39_8</name>
    <dbReference type="NCBI Taxonomy" id="1618450"/>
    <lineage>
        <taxon>Bacteria</taxon>
        <taxon>Candidatus Gottesmaniibacteriota</taxon>
    </lineage>
</organism>
<dbReference type="SUPFAM" id="SSF89447">
    <property type="entry name" value="AbrB/MazE/MraZ-like"/>
    <property type="match status" value="1"/>
</dbReference>
<dbReference type="SMART" id="SM00966">
    <property type="entry name" value="SpoVT_AbrB"/>
    <property type="match status" value="1"/>
</dbReference>
<protein>
    <recommendedName>
        <fullName evidence="2">SpoVT-AbrB domain-containing protein</fullName>
    </recommendedName>
</protein>
<evidence type="ECO:0000313" key="4">
    <source>
        <dbReference type="Proteomes" id="UP000034539"/>
    </source>
</evidence>
<dbReference type="NCBIfam" id="TIGR01439">
    <property type="entry name" value="lp_hng_hel_AbrB"/>
    <property type="match status" value="1"/>
</dbReference>
<dbReference type="Pfam" id="PF04014">
    <property type="entry name" value="MazE_antitoxin"/>
    <property type="match status" value="1"/>
</dbReference>
<feature type="domain" description="SpoVT-AbrB" evidence="2">
    <location>
        <begin position="1"/>
        <end position="46"/>
    </location>
</feature>